<dbReference type="GO" id="GO:0005737">
    <property type="term" value="C:cytoplasm"/>
    <property type="evidence" value="ECO:0007669"/>
    <property type="project" value="TreeGrafter"/>
</dbReference>
<evidence type="ECO:0000256" key="9">
    <source>
        <dbReference type="ARBA" id="ARBA00022833"/>
    </source>
</evidence>
<evidence type="ECO:0000256" key="3">
    <source>
        <dbReference type="ARBA" id="ARBA00005446"/>
    </source>
</evidence>
<dbReference type="GO" id="GO:0006260">
    <property type="term" value="P:DNA replication"/>
    <property type="evidence" value="ECO:0007669"/>
    <property type="project" value="InterPro"/>
</dbReference>
<dbReference type="InterPro" id="IPR010997">
    <property type="entry name" value="HRDC-like_sf"/>
</dbReference>
<dbReference type="PROSITE" id="PS51192">
    <property type="entry name" value="HELICASE_ATP_BIND_1"/>
    <property type="match status" value="1"/>
</dbReference>
<dbReference type="Gene3D" id="1.10.10.10">
    <property type="entry name" value="Winged helix-like DNA-binding domain superfamily/Winged helix DNA-binding domain"/>
    <property type="match status" value="1"/>
</dbReference>
<dbReference type="GO" id="GO:0016787">
    <property type="term" value="F:hydrolase activity"/>
    <property type="evidence" value="ECO:0007669"/>
    <property type="project" value="UniProtKB-KW"/>
</dbReference>
<dbReference type="PROSITE" id="PS51194">
    <property type="entry name" value="HELICASE_CTER"/>
    <property type="match status" value="1"/>
</dbReference>
<dbReference type="SMART" id="SM00341">
    <property type="entry name" value="HRDC"/>
    <property type="match status" value="1"/>
</dbReference>
<comment type="catalytic activity">
    <reaction evidence="15">
        <text>Couples ATP hydrolysis with the unwinding of duplex DNA by translocating in the 3'-5' direction.</text>
        <dbReference type="EC" id="5.6.2.4"/>
    </reaction>
</comment>
<dbReference type="SMART" id="SM00490">
    <property type="entry name" value="HELICc"/>
    <property type="match status" value="1"/>
</dbReference>
<dbReference type="GO" id="GO:0005524">
    <property type="term" value="F:ATP binding"/>
    <property type="evidence" value="ECO:0007669"/>
    <property type="project" value="UniProtKB-KW"/>
</dbReference>
<evidence type="ECO:0000256" key="10">
    <source>
        <dbReference type="ARBA" id="ARBA00022840"/>
    </source>
</evidence>
<name>A0A1G8ZST1_9BACI</name>
<sequence>MNLNDYLPSIAEKDEHQMMLEKAQQILEEYFGFQSFRPGQKAVIDFVMNKHNSLAIMPTGGGKSLCYQIPGLALEGTAVVVSPLISLMKDQVDALSSLGIPATYINSSLDTEQFHERMHQLRAGSYKFVYVAPERFESPTFLESIKSISLSLIAFDEAHCISQWGHDFRPSYRSIIPALDKIPNLPVVVALTATATDEVNHDIRRLLSVQDEHVINTGFARDNLSFHIVKGKDKRDFILDYVKDRAAEAGIIYTSTRKQTDMVHQLLESKGFQAAKYHAGLSEQARKQAQTAFTQDEKTIIVATNAFGMGIDKSNVRYVIHYALPMNIESYYQEAGRAGRDGEPSDCILLFSGQDIQLQKFLIEQSLMAEDKKTNEYKKLQAMVNYCHTHSCLQTYVLHYFNDYSLPEDCGKCSNCLNNENREDMTKEAQMVLSCVKRMGERFGAGITAKVLKGSKDKKVKEFHFDQLTTYGLMSQYTEKEITNFVHFLVAENILTTGDDRYPILKLTKQAGEVLKGKKQVWVQTGFARNPVLVDYNESLFEELRRLRKQIASEEKVPPYVLFSDATLKEMARRLPQSKEDMLRVKGVGAKKFDQYGEPFLQAVEPWVEKTGQQDTSPFGIEPILQKKQTEDDTPSHLISYQLFKDGQQIAEIADNRNVTEQTVTNHLFKAYNEGNVLSWERLFTADQEEVVLSARQGLDEPKLKPIKEAVPEDISYTVIKAVLVKHGFLLSS</sequence>
<dbReference type="Pfam" id="PF00570">
    <property type="entry name" value="HRDC"/>
    <property type="match status" value="1"/>
</dbReference>
<dbReference type="NCBIfam" id="TIGR01389">
    <property type="entry name" value="recQ"/>
    <property type="match status" value="1"/>
</dbReference>
<dbReference type="Proteomes" id="UP000198694">
    <property type="component" value="Unassembled WGS sequence"/>
</dbReference>
<dbReference type="CDD" id="cd17920">
    <property type="entry name" value="DEXHc_RecQ"/>
    <property type="match status" value="1"/>
</dbReference>
<dbReference type="AlphaFoldDB" id="A0A1G8ZST1"/>
<dbReference type="InterPro" id="IPR006293">
    <property type="entry name" value="DNA_helicase_ATP-dep_RecQ_bac"/>
</dbReference>
<keyword evidence="5" id="KW-0547">Nucleotide-binding</keyword>
<dbReference type="EC" id="5.6.2.4" evidence="16"/>
<keyword evidence="9" id="KW-0862">Zinc</keyword>
<dbReference type="SUPFAM" id="SSF52540">
    <property type="entry name" value="P-loop containing nucleoside triphosphate hydrolases"/>
    <property type="match status" value="1"/>
</dbReference>
<evidence type="ECO:0000256" key="8">
    <source>
        <dbReference type="ARBA" id="ARBA00022806"/>
    </source>
</evidence>
<dbReference type="GO" id="GO:0043138">
    <property type="term" value="F:3'-5' DNA helicase activity"/>
    <property type="evidence" value="ECO:0007669"/>
    <property type="project" value="UniProtKB-EC"/>
</dbReference>
<dbReference type="InterPro" id="IPR011545">
    <property type="entry name" value="DEAD/DEAH_box_helicase_dom"/>
</dbReference>
<comment type="similarity">
    <text evidence="3">Belongs to the helicase family. RecQ subfamily.</text>
</comment>
<evidence type="ECO:0000256" key="12">
    <source>
        <dbReference type="ARBA" id="ARBA00023172"/>
    </source>
</evidence>
<evidence type="ECO:0000259" key="17">
    <source>
        <dbReference type="PROSITE" id="PS50967"/>
    </source>
</evidence>
<dbReference type="GO" id="GO:0009378">
    <property type="term" value="F:four-way junction helicase activity"/>
    <property type="evidence" value="ECO:0007669"/>
    <property type="project" value="TreeGrafter"/>
</dbReference>
<dbReference type="InterPro" id="IPR036388">
    <property type="entry name" value="WH-like_DNA-bd_sf"/>
</dbReference>
<keyword evidence="4" id="KW-0479">Metal-binding</keyword>
<keyword evidence="8 20" id="KW-0347">Helicase</keyword>
<keyword evidence="21" id="KW-1185">Reference proteome</keyword>
<feature type="domain" description="HRDC" evidence="17">
    <location>
        <begin position="534"/>
        <end position="614"/>
    </location>
</feature>
<dbReference type="Gene3D" id="1.10.150.80">
    <property type="entry name" value="HRDC domain"/>
    <property type="match status" value="1"/>
</dbReference>
<dbReference type="InterPro" id="IPR036390">
    <property type="entry name" value="WH_DNA-bd_sf"/>
</dbReference>
<evidence type="ECO:0000256" key="5">
    <source>
        <dbReference type="ARBA" id="ARBA00022741"/>
    </source>
</evidence>
<evidence type="ECO:0000256" key="4">
    <source>
        <dbReference type="ARBA" id="ARBA00022723"/>
    </source>
</evidence>
<protein>
    <recommendedName>
        <fullName evidence="16">DNA helicase RecQ</fullName>
        <ecNumber evidence="16">5.6.2.4</ecNumber>
    </recommendedName>
</protein>
<dbReference type="GO" id="GO:0043590">
    <property type="term" value="C:bacterial nucleoid"/>
    <property type="evidence" value="ECO:0007669"/>
    <property type="project" value="TreeGrafter"/>
</dbReference>
<evidence type="ECO:0000256" key="16">
    <source>
        <dbReference type="NCBIfam" id="TIGR01389"/>
    </source>
</evidence>
<dbReference type="GO" id="GO:0003677">
    <property type="term" value="F:DNA binding"/>
    <property type="evidence" value="ECO:0007669"/>
    <property type="project" value="UniProtKB-KW"/>
</dbReference>
<evidence type="ECO:0000256" key="15">
    <source>
        <dbReference type="ARBA" id="ARBA00034617"/>
    </source>
</evidence>
<dbReference type="FunFam" id="3.40.50.300:FF:000296">
    <property type="entry name" value="ATP-dependent DNA helicase RecQ"/>
    <property type="match status" value="1"/>
</dbReference>
<keyword evidence="14" id="KW-0413">Isomerase</keyword>
<gene>
    <name evidence="20" type="ORF">SAMN05216243_2157</name>
</gene>
<keyword evidence="12" id="KW-0233">DNA recombination</keyword>
<evidence type="ECO:0000313" key="21">
    <source>
        <dbReference type="Proteomes" id="UP000198694"/>
    </source>
</evidence>
<dbReference type="InterPro" id="IPR032284">
    <property type="entry name" value="RecQ_Zn-bd"/>
</dbReference>
<dbReference type="GO" id="GO:0009432">
    <property type="term" value="P:SOS response"/>
    <property type="evidence" value="ECO:0007669"/>
    <property type="project" value="UniProtKB-UniRule"/>
</dbReference>
<feature type="domain" description="Helicase C-terminal" evidence="19">
    <location>
        <begin position="234"/>
        <end position="381"/>
    </location>
</feature>
<evidence type="ECO:0000256" key="2">
    <source>
        <dbReference type="ARBA" id="ARBA00001947"/>
    </source>
</evidence>
<keyword evidence="13" id="KW-0234">DNA repair</keyword>
<dbReference type="PROSITE" id="PS50967">
    <property type="entry name" value="HRDC"/>
    <property type="match status" value="1"/>
</dbReference>
<keyword evidence="10" id="KW-0067">ATP-binding</keyword>
<dbReference type="Pfam" id="PF00270">
    <property type="entry name" value="DEAD"/>
    <property type="match status" value="1"/>
</dbReference>
<evidence type="ECO:0000256" key="14">
    <source>
        <dbReference type="ARBA" id="ARBA00023235"/>
    </source>
</evidence>
<dbReference type="InterPro" id="IPR004589">
    <property type="entry name" value="DNA_helicase_ATP-dep_RecQ"/>
</dbReference>
<dbReference type="Pfam" id="PF00271">
    <property type="entry name" value="Helicase_C"/>
    <property type="match status" value="1"/>
</dbReference>
<keyword evidence="7" id="KW-0378">Hydrolase</keyword>
<comment type="cofactor">
    <cofactor evidence="1">
        <name>Mg(2+)</name>
        <dbReference type="ChEBI" id="CHEBI:18420"/>
    </cofactor>
</comment>
<dbReference type="InterPro" id="IPR002121">
    <property type="entry name" value="HRDC_dom"/>
</dbReference>
<evidence type="ECO:0000259" key="18">
    <source>
        <dbReference type="PROSITE" id="PS51192"/>
    </source>
</evidence>
<dbReference type="SUPFAM" id="SSF46785">
    <property type="entry name" value="Winged helix' DNA-binding domain"/>
    <property type="match status" value="1"/>
</dbReference>
<evidence type="ECO:0000256" key="1">
    <source>
        <dbReference type="ARBA" id="ARBA00001946"/>
    </source>
</evidence>
<dbReference type="Pfam" id="PF14493">
    <property type="entry name" value="HTH_40"/>
    <property type="match status" value="1"/>
</dbReference>
<reference evidence="20 21" key="1">
    <citation type="submission" date="2016-10" db="EMBL/GenBank/DDBJ databases">
        <authorList>
            <person name="de Groot N.N."/>
        </authorList>
    </citation>
    <scope>NUCLEOTIDE SEQUENCE [LARGE SCALE GENOMIC DNA]</scope>
    <source>
        <strain evidence="20 21">CGMCC 1.6502</strain>
    </source>
</reference>
<dbReference type="InterPro" id="IPR001650">
    <property type="entry name" value="Helicase_C-like"/>
</dbReference>
<evidence type="ECO:0000256" key="13">
    <source>
        <dbReference type="ARBA" id="ARBA00023204"/>
    </source>
</evidence>
<dbReference type="InterPro" id="IPR027417">
    <property type="entry name" value="P-loop_NTPase"/>
</dbReference>
<dbReference type="FunFam" id="1.10.150.80:FF:000002">
    <property type="entry name" value="ATP-dependent DNA helicase RecQ"/>
    <property type="match status" value="1"/>
</dbReference>
<dbReference type="NCBIfam" id="TIGR00614">
    <property type="entry name" value="recQ_fam"/>
    <property type="match status" value="1"/>
</dbReference>
<comment type="cofactor">
    <cofactor evidence="2">
        <name>Zn(2+)</name>
        <dbReference type="ChEBI" id="CHEBI:29105"/>
    </cofactor>
</comment>
<feature type="domain" description="Helicase ATP-binding" evidence="18">
    <location>
        <begin position="44"/>
        <end position="213"/>
    </location>
</feature>
<dbReference type="GO" id="GO:0006310">
    <property type="term" value="P:DNA recombination"/>
    <property type="evidence" value="ECO:0007669"/>
    <property type="project" value="UniProtKB-UniRule"/>
</dbReference>
<dbReference type="InterPro" id="IPR018982">
    <property type="entry name" value="RQC_domain"/>
</dbReference>
<evidence type="ECO:0000313" key="20">
    <source>
        <dbReference type="EMBL" id="SDK17180.1"/>
    </source>
</evidence>
<organism evidence="20 21">
    <name type="scientific">Sediminibacillus albus</name>
    <dbReference type="NCBI Taxonomy" id="407036"/>
    <lineage>
        <taxon>Bacteria</taxon>
        <taxon>Bacillati</taxon>
        <taxon>Bacillota</taxon>
        <taxon>Bacilli</taxon>
        <taxon>Bacillales</taxon>
        <taxon>Bacillaceae</taxon>
        <taxon>Sediminibacillus</taxon>
    </lineage>
</organism>
<dbReference type="SUPFAM" id="SSF47819">
    <property type="entry name" value="HRDC-like"/>
    <property type="match status" value="1"/>
</dbReference>
<dbReference type="GO" id="GO:0030894">
    <property type="term" value="C:replisome"/>
    <property type="evidence" value="ECO:0007669"/>
    <property type="project" value="TreeGrafter"/>
</dbReference>
<evidence type="ECO:0000259" key="19">
    <source>
        <dbReference type="PROSITE" id="PS51194"/>
    </source>
</evidence>
<dbReference type="CDD" id="cd18794">
    <property type="entry name" value="SF2_C_RecQ"/>
    <property type="match status" value="1"/>
</dbReference>
<dbReference type="InterPro" id="IPR014001">
    <property type="entry name" value="Helicase_ATP-bd"/>
</dbReference>
<accession>A0A1G8ZST1</accession>
<dbReference type="Pfam" id="PF16124">
    <property type="entry name" value="RecQ_Zn_bind"/>
    <property type="match status" value="1"/>
</dbReference>
<proteinExistence type="inferred from homology"/>
<dbReference type="Pfam" id="PF09382">
    <property type="entry name" value="RQC"/>
    <property type="match status" value="1"/>
</dbReference>
<dbReference type="PANTHER" id="PTHR13710:SF105">
    <property type="entry name" value="ATP-DEPENDENT DNA HELICASE Q1"/>
    <property type="match status" value="1"/>
</dbReference>
<dbReference type="STRING" id="407036.SAMN05216243_2157"/>
<dbReference type="Gene3D" id="3.40.50.300">
    <property type="entry name" value="P-loop containing nucleotide triphosphate hydrolases"/>
    <property type="match status" value="2"/>
</dbReference>
<evidence type="ECO:0000256" key="6">
    <source>
        <dbReference type="ARBA" id="ARBA00022763"/>
    </source>
</evidence>
<dbReference type="PANTHER" id="PTHR13710">
    <property type="entry name" value="DNA HELICASE RECQ FAMILY MEMBER"/>
    <property type="match status" value="1"/>
</dbReference>
<dbReference type="GO" id="GO:0006281">
    <property type="term" value="P:DNA repair"/>
    <property type="evidence" value="ECO:0007669"/>
    <property type="project" value="UniProtKB-KW"/>
</dbReference>
<dbReference type="EMBL" id="FNFL01000003">
    <property type="protein sequence ID" value="SDK17180.1"/>
    <property type="molecule type" value="Genomic_DNA"/>
</dbReference>
<dbReference type="InterPro" id="IPR044876">
    <property type="entry name" value="HRDC_dom_sf"/>
</dbReference>
<dbReference type="SMART" id="SM00956">
    <property type="entry name" value="RQC"/>
    <property type="match status" value="1"/>
</dbReference>
<keyword evidence="11" id="KW-0238">DNA-binding</keyword>
<dbReference type="InterPro" id="IPR029491">
    <property type="entry name" value="Helicase_HTH"/>
</dbReference>
<dbReference type="GO" id="GO:0046872">
    <property type="term" value="F:metal ion binding"/>
    <property type="evidence" value="ECO:0007669"/>
    <property type="project" value="UniProtKB-KW"/>
</dbReference>
<keyword evidence="6" id="KW-0227">DNA damage</keyword>
<dbReference type="SMART" id="SM00487">
    <property type="entry name" value="DEXDc"/>
    <property type="match status" value="1"/>
</dbReference>
<evidence type="ECO:0000256" key="7">
    <source>
        <dbReference type="ARBA" id="ARBA00022801"/>
    </source>
</evidence>
<evidence type="ECO:0000256" key="11">
    <source>
        <dbReference type="ARBA" id="ARBA00023125"/>
    </source>
</evidence>